<name>A0A9K3PYT6_9STRA</name>
<evidence type="ECO:0000256" key="1">
    <source>
        <dbReference type="SAM" id="Phobius"/>
    </source>
</evidence>
<dbReference type="InterPro" id="IPR009038">
    <property type="entry name" value="GOLD_dom"/>
</dbReference>
<evidence type="ECO:0000259" key="2">
    <source>
        <dbReference type="SMART" id="SM01190"/>
    </source>
</evidence>
<dbReference type="OrthoDB" id="3427at2759"/>
<feature type="transmembrane region" description="Helical" evidence="1">
    <location>
        <begin position="231"/>
        <end position="252"/>
    </location>
</feature>
<gene>
    <name evidence="3" type="ORF">IV203_025795</name>
</gene>
<reference evidence="3" key="2">
    <citation type="submission" date="2021-04" db="EMBL/GenBank/DDBJ databases">
        <authorList>
            <person name="Podell S."/>
        </authorList>
    </citation>
    <scope>NUCLEOTIDE SEQUENCE</scope>
    <source>
        <strain evidence="3">Hildebrandi</strain>
    </source>
</reference>
<sequence>MLSSKGARKRHQSNLDQNAILLAAIQLLFVICCFSLSSLVIVVHGHPMLLVNSGRPKCMTIEVPGKTVIRVSYEAPDIRFGLTYITLLEKPVETLLDELGDAGRIAERRMQQQERNKHKPQPVSQELRDTKGSFVHRIHQDATADLCIRAASASASNPMRFHLRVEEVGDFDPDDLEKKALGASQHWTFLEVQMDRIEREMHSIIAEADFFKEKDAIYHQHMDDMHKATTFWPMLHVSILLITGFTQANHIVRFFQSRRII</sequence>
<protein>
    <submittedName>
        <fullName evidence="3">Emp24/gp25L/p24 family protein</fullName>
    </submittedName>
</protein>
<dbReference type="Pfam" id="PF01105">
    <property type="entry name" value="EMP24_GP25L"/>
    <property type="match status" value="1"/>
</dbReference>
<dbReference type="AlphaFoldDB" id="A0A9K3PYT6"/>
<dbReference type="Proteomes" id="UP000693970">
    <property type="component" value="Unassembled WGS sequence"/>
</dbReference>
<feature type="transmembrane region" description="Helical" evidence="1">
    <location>
        <begin position="20"/>
        <end position="43"/>
    </location>
</feature>
<keyword evidence="1" id="KW-0812">Transmembrane</keyword>
<proteinExistence type="predicted"/>
<feature type="domain" description="GOLD" evidence="2">
    <location>
        <begin position="46"/>
        <end position="256"/>
    </location>
</feature>
<keyword evidence="1" id="KW-0472">Membrane</keyword>
<keyword evidence="4" id="KW-1185">Reference proteome</keyword>
<organism evidence="3 4">
    <name type="scientific">Nitzschia inconspicua</name>
    <dbReference type="NCBI Taxonomy" id="303405"/>
    <lineage>
        <taxon>Eukaryota</taxon>
        <taxon>Sar</taxon>
        <taxon>Stramenopiles</taxon>
        <taxon>Ochrophyta</taxon>
        <taxon>Bacillariophyta</taxon>
        <taxon>Bacillariophyceae</taxon>
        <taxon>Bacillariophycidae</taxon>
        <taxon>Bacillariales</taxon>
        <taxon>Bacillariaceae</taxon>
        <taxon>Nitzschia</taxon>
    </lineage>
</organism>
<comment type="caution">
    <text evidence="3">The sequence shown here is derived from an EMBL/GenBank/DDBJ whole genome shotgun (WGS) entry which is preliminary data.</text>
</comment>
<evidence type="ECO:0000313" key="4">
    <source>
        <dbReference type="Proteomes" id="UP000693970"/>
    </source>
</evidence>
<reference evidence="3" key="1">
    <citation type="journal article" date="2021" name="Sci. Rep.">
        <title>Diploid genomic architecture of Nitzschia inconspicua, an elite biomass production diatom.</title>
        <authorList>
            <person name="Oliver A."/>
            <person name="Podell S."/>
            <person name="Pinowska A."/>
            <person name="Traller J.C."/>
            <person name="Smith S.R."/>
            <person name="McClure R."/>
            <person name="Beliaev A."/>
            <person name="Bohutskyi P."/>
            <person name="Hill E.A."/>
            <person name="Rabines A."/>
            <person name="Zheng H."/>
            <person name="Allen L.Z."/>
            <person name="Kuo A."/>
            <person name="Grigoriev I.V."/>
            <person name="Allen A.E."/>
            <person name="Hazlebeck D."/>
            <person name="Allen E.E."/>
        </authorList>
    </citation>
    <scope>NUCLEOTIDE SEQUENCE</scope>
    <source>
        <strain evidence="3">Hildebrandi</strain>
    </source>
</reference>
<accession>A0A9K3PYT6</accession>
<keyword evidence="1" id="KW-1133">Transmembrane helix</keyword>
<dbReference type="SMART" id="SM01190">
    <property type="entry name" value="EMP24_GP25L"/>
    <property type="match status" value="1"/>
</dbReference>
<dbReference type="EMBL" id="JAGRRH010000012">
    <property type="protein sequence ID" value="KAG7362129.1"/>
    <property type="molecule type" value="Genomic_DNA"/>
</dbReference>
<evidence type="ECO:0000313" key="3">
    <source>
        <dbReference type="EMBL" id="KAG7362129.1"/>
    </source>
</evidence>